<keyword evidence="1" id="KW-0472">Membrane</keyword>
<dbReference type="PANTHER" id="PTHR19378">
    <property type="entry name" value="GOLGIN- RELATED"/>
    <property type="match status" value="1"/>
</dbReference>
<accession>A0A5N5IDI9</accession>
<reference evidence="2 3" key="1">
    <citation type="submission" date="2019-09" db="EMBL/GenBank/DDBJ databases">
        <authorList>
            <person name="Ou C."/>
        </authorList>
    </citation>
    <scope>NUCLEOTIDE SEQUENCE [LARGE SCALE GENOMIC DNA]</scope>
    <source>
        <strain evidence="2">S2</strain>
        <tissue evidence="2">Leaf</tissue>
    </source>
</reference>
<organism evidence="2 3">
    <name type="scientific">Pyrus ussuriensis x Pyrus communis</name>
    <dbReference type="NCBI Taxonomy" id="2448454"/>
    <lineage>
        <taxon>Eukaryota</taxon>
        <taxon>Viridiplantae</taxon>
        <taxon>Streptophyta</taxon>
        <taxon>Embryophyta</taxon>
        <taxon>Tracheophyta</taxon>
        <taxon>Spermatophyta</taxon>
        <taxon>Magnoliopsida</taxon>
        <taxon>eudicotyledons</taxon>
        <taxon>Gunneridae</taxon>
        <taxon>Pentapetalae</taxon>
        <taxon>rosids</taxon>
        <taxon>fabids</taxon>
        <taxon>Rosales</taxon>
        <taxon>Rosaceae</taxon>
        <taxon>Amygdaloideae</taxon>
        <taxon>Maleae</taxon>
        <taxon>Pyrus</taxon>
    </lineage>
</organism>
<protein>
    <recommendedName>
        <fullName evidence="4">Late embryogenesis abundant protein LEA-2 subgroup domain-containing protein</fullName>
    </recommendedName>
</protein>
<dbReference type="Proteomes" id="UP000327157">
    <property type="component" value="Chromosome 5"/>
</dbReference>
<comment type="caution">
    <text evidence="2">The sequence shown here is derived from an EMBL/GenBank/DDBJ whole genome shotgun (WGS) entry which is preliminary data.</text>
</comment>
<proteinExistence type="predicted"/>
<keyword evidence="3" id="KW-1185">Reference proteome</keyword>
<dbReference type="InterPro" id="IPR026206">
    <property type="entry name" value="HAUS3"/>
</dbReference>
<keyword evidence="1" id="KW-0812">Transmembrane</keyword>
<evidence type="ECO:0000313" key="2">
    <source>
        <dbReference type="EMBL" id="KAB2636641.1"/>
    </source>
</evidence>
<dbReference type="GO" id="GO:0031023">
    <property type="term" value="P:microtubule organizing center organization"/>
    <property type="evidence" value="ECO:0007669"/>
    <property type="project" value="TreeGrafter"/>
</dbReference>
<keyword evidence="1" id="KW-1133">Transmembrane helix</keyword>
<dbReference type="OrthoDB" id="2159690at2759"/>
<dbReference type="GO" id="GO:0070652">
    <property type="term" value="C:HAUS complex"/>
    <property type="evidence" value="ECO:0007669"/>
    <property type="project" value="InterPro"/>
</dbReference>
<dbReference type="EMBL" id="SMOL01000004">
    <property type="protein sequence ID" value="KAB2636641.1"/>
    <property type="molecule type" value="Genomic_DNA"/>
</dbReference>
<evidence type="ECO:0000313" key="3">
    <source>
        <dbReference type="Proteomes" id="UP000327157"/>
    </source>
</evidence>
<dbReference type="GO" id="GO:0072686">
    <property type="term" value="C:mitotic spindle"/>
    <property type="evidence" value="ECO:0007669"/>
    <property type="project" value="TreeGrafter"/>
</dbReference>
<gene>
    <name evidence="2" type="ORF">D8674_027175</name>
</gene>
<dbReference type="GO" id="GO:0005815">
    <property type="term" value="C:microtubule organizing center"/>
    <property type="evidence" value="ECO:0007669"/>
    <property type="project" value="TreeGrafter"/>
</dbReference>
<dbReference type="GO" id="GO:0051225">
    <property type="term" value="P:spindle assembly"/>
    <property type="evidence" value="ECO:0007669"/>
    <property type="project" value="InterPro"/>
</dbReference>
<evidence type="ECO:0008006" key="4">
    <source>
        <dbReference type="Google" id="ProtNLM"/>
    </source>
</evidence>
<dbReference type="PANTHER" id="PTHR19378:SF0">
    <property type="entry name" value="HAUS AUGMIN-LIKE COMPLEX SUBUNIT 3"/>
    <property type="match status" value="1"/>
</dbReference>
<name>A0A5N5IDI9_9ROSA</name>
<feature type="transmembrane region" description="Helical" evidence="1">
    <location>
        <begin position="23"/>
        <end position="44"/>
    </location>
</feature>
<evidence type="ECO:0000256" key="1">
    <source>
        <dbReference type="SAM" id="Phobius"/>
    </source>
</evidence>
<reference evidence="2 3" key="3">
    <citation type="submission" date="2019-11" db="EMBL/GenBank/DDBJ databases">
        <title>A de novo genome assembly of a pear dwarfing rootstock.</title>
        <authorList>
            <person name="Wang F."/>
            <person name="Wang J."/>
            <person name="Li S."/>
            <person name="Zhang Y."/>
            <person name="Fang M."/>
            <person name="Ma L."/>
            <person name="Zhao Y."/>
            <person name="Jiang S."/>
        </authorList>
    </citation>
    <scope>NUCLEOTIDE SEQUENCE [LARGE SCALE GENOMIC DNA]</scope>
    <source>
        <strain evidence="2">S2</strain>
        <tissue evidence="2">Leaf</tissue>
    </source>
</reference>
<dbReference type="AlphaFoldDB" id="A0A5N5IDI9"/>
<reference evidence="3" key="2">
    <citation type="submission" date="2019-10" db="EMBL/GenBank/DDBJ databases">
        <title>A de novo genome assembly of a pear dwarfing rootstock.</title>
        <authorList>
            <person name="Wang F."/>
            <person name="Wang J."/>
            <person name="Li S."/>
            <person name="Zhang Y."/>
            <person name="Fang M."/>
            <person name="Ma L."/>
            <person name="Zhao Y."/>
            <person name="Jiang S."/>
        </authorList>
    </citation>
    <scope>NUCLEOTIDE SEQUENCE [LARGE SCALE GENOMIC DNA]</scope>
</reference>
<sequence>MKPPAFVLNTYATVRTDYSQRPVLVVSILSAFIVSIVFFVLVCYRAYSPFPEPLEVSVESITIARLSTAGPECTVEWELKLVVTNPNSKHGFYLYFDDRLQATLFLYDRWLGGSFMVTTKSLPPPLLLTSETNQTATLSFKMQTDRAYLGEELIEEISRGIIQVHLNVMARYQLIPTTSKPKEFHLLRLSCPGMGLCEFDSTRSREINDILEGKPARCRATFPSHNSRCTLLYYAVGAGEGKRNWTFCLSRDDALRYPASATYRLLSFLRDATLAYKAEALRSGTSERQWVEAQVENAKQQAILMAPKVSSDEAHIHLDLHSLRRKHAELVGELSNSYHKEENLLSEYVVVLVPLGFSSMLESILVSVVVMPVLSDASVTFDSTSCVTPVLARAGKEHLMPCAVLAHAGEDLKPLEHLMPCADLARAGEDFKPLERLVPYAV</sequence>